<keyword evidence="4 6" id="KW-1133">Transmembrane helix</keyword>
<name>A0A023PL01_9STRA</name>
<evidence type="ECO:0000256" key="4">
    <source>
        <dbReference type="ARBA" id="ARBA00022989"/>
    </source>
</evidence>
<feature type="transmembrane region" description="Helical" evidence="6">
    <location>
        <begin position="98"/>
        <end position="118"/>
    </location>
</feature>
<evidence type="ECO:0000256" key="1">
    <source>
        <dbReference type="ARBA" id="ARBA00004141"/>
    </source>
</evidence>
<organism evidence="7">
    <name type="scientific">Nannochloropsis gaditana</name>
    <dbReference type="NCBI Taxonomy" id="72520"/>
    <lineage>
        <taxon>Eukaryota</taxon>
        <taxon>Sar</taxon>
        <taxon>Stramenopiles</taxon>
        <taxon>Ochrophyta</taxon>
        <taxon>Eustigmatophyceae</taxon>
        <taxon>Eustigmatales</taxon>
        <taxon>Monodopsidaceae</taxon>
        <taxon>Nannochloropsis</taxon>
    </lineage>
</organism>
<comment type="similarity">
    <text evidence="2">Belongs to the TatC family.</text>
</comment>
<dbReference type="GO" id="GO:0043953">
    <property type="term" value="P:protein transport by the Tat complex"/>
    <property type="evidence" value="ECO:0007669"/>
    <property type="project" value="TreeGrafter"/>
</dbReference>
<dbReference type="EMBL" id="KJ410686">
    <property type="protein sequence ID" value="AHX24898.1"/>
    <property type="molecule type" value="Genomic_DNA"/>
</dbReference>
<protein>
    <submittedName>
        <fullName evidence="7">Sec-independent protein translocase</fullName>
    </submittedName>
</protein>
<geneLocation type="mitochondrion" evidence="7"/>
<dbReference type="GO" id="GO:0033281">
    <property type="term" value="C:TAT protein transport complex"/>
    <property type="evidence" value="ECO:0007669"/>
    <property type="project" value="TreeGrafter"/>
</dbReference>
<evidence type="ECO:0000256" key="2">
    <source>
        <dbReference type="ARBA" id="ARBA00008882"/>
    </source>
</evidence>
<dbReference type="GO" id="GO:0009977">
    <property type="term" value="F:proton motive force dependent protein transmembrane transporter activity"/>
    <property type="evidence" value="ECO:0007669"/>
    <property type="project" value="TreeGrafter"/>
</dbReference>
<proteinExistence type="inferred from homology"/>
<dbReference type="InterPro" id="IPR002033">
    <property type="entry name" value="TatC"/>
</dbReference>
<sequence>MIKVTIYFLEIYNRFFILFFTWLFNFIVVYSYKTELVYLLGQHQQNVFPYFISTNLTEIFFVFIKLSFFVSFYCLYPVLLIQLALFLIPALYKYEYTILRNLFIVSVFLYLFTTYFTLEIFLPHCWKFFNSFQLDANKNLVSIHLETRIADYLNFFVETFLLLNIGLHVFLVFILFLNKTTLNFTIKHRKVFYVIFFIFATLITPPDVFSQIVVGLMFLISFEIFLFTLFLTKEYKKGE</sequence>
<evidence type="ECO:0000256" key="6">
    <source>
        <dbReference type="SAM" id="Phobius"/>
    </source>
</evidence>
<feature type="transmembrane region" description="Helical" evidence="6">
    <location>
        <begin position="12"/>
        <end position="32"/>
    </location>
</feature>
<feature type="transmembrane region" description="Helical" evidence="6">
    <location>
        <begin position="59"/>
        <end position="86"/>
    </location>
</feature>
<feature type="transmembrane region" description="Helical" evidence="6">
    <location>
        <begin position="155"/>
        <end position="178"/>
    </location>
</feature>
<keyword evidence="3 6" id="KW-0812">Transmembrane</keyword>
<evidence type="ECO:0000256" key="5">
    <source>
        <dbReference type="ARBA" id="ARBA00023136"/>
    </source>
</evidence>
<dbReference type="GO" id="GO:0065002">
    <property type="term" value="P:intracellular protein transmembrane transport"/>
    <property type="evidence" value="ECO:0007669"/>
    <property type="project" value="TreeGrafter"/>
</dbReference>
<gene>
    <name evidence="7" type="primary">tatC</name>
    <name evidence="7" type="ORF">NagaMp0011</name>
</gene>
<feature type="transmembrane region" description="Helical" evidence="6">
    <location>
        <begin position="212"/>
        <end position="231"/>
    </location>
</feature>
<feature type="transmembrane region" description="Helical" evidence="6">
    <location>
        <begin position="190"/>
        <end position="206"/>
    </location>
</feature>
<comment type="subcellular location">
    <subcellularLocation>
        <location evidence="1">Membrane</location>
        <topology evidence="1">Multi-pass membrane protein</topology>
    </subcellularLocation>
</comment>
<keyword evidence="5 6" id="KW-0472">Membrane</keyword>
<evidence type="ECO:0000313" key="7">
    <source>
        <dbReference type="EMBL" id="AHX24898.1"/>
    </source>
</evidence>
<dbReference type="PANTHER" id="PTHR30371">
    <property type="entry name" value="SEC-INDEPENDENT PROTEIN TRANSLOCASE PROTEIN TATC"/>
    <property type="match status" value="1"/>
</dbReference>
<reference evidence="7" key="1">
    <citation type="journal article" date="2014" name="BMC Genomics">
        <title>A pangenomic analysis of the Nannochloropsis organellar genomes reveals novel genetic variations in key metabolic genes.</title>
        <authorList>
            <person name="Starkenburg S.R."/>
            <person name="Kwon K.J."/>
            <person name="Jha R.K."/>
            <person name="McKay C."/>
            <person name="Jacobs M."/>
            <person name="Chertkov O."/>
            <person name="Twary S."/>
            <person name="Rocap G."/>
            <person name="Cattolico R.A."/>
        </authorList>
    </citation>
    <scope>NUCLEOTIDE SEQUENCE</scope>
    <source>
        <strain evidence="7">CCMP526</strain>
    </source>
</reference>
<dbReference type="Pfam" id="PF00902">
    <property type="entry name" value="TatC"/>
    <property type="match status" value="1"/>
</dbReference>
<dbReference type="AlphaFoldDB" id="A0A023PL01"/>
<dbReference type="PANTHER" id="PTHR30371:SF0">
    <property type="entry name" value="SEC-INDEPENDENT PROTEIN TRANSLOCASE PROTEIN TATC, CHLOROPLASTIC-RELATED"/>
    <property type="match status" value="1"/>
</dbReference>
<keyword evidence="7" id="KW-0496">Mitochondrion</keyword>
<accession>A0A023PL01</accession>
<evidence type="ECO:0000256" key="3">
    <source>
        <dbReference type="ARBA" id="ARBA00022692"/>
    </source>
</evidence>